<keyword evidence="2 4" id="KW-0238">DNA-binding</keyword>
<evidence type="ECO:0000256" key="3">
    <source>
        <dbReference type="ARBA" id="ARBA00023163"/>
    </source>
</evidence>
<gene>
    <name evidence="6" type="ORF">HF995_11855</name>
</gene>
<evidence type="ECO:0000256" key="4">
    <source>
        <dbReference type="PROSITE-ProRule" id="PRU00335"/>
    </source>
</evidence>
<dbReference type="SUPFAM" id="SSF46689">
    <property type="entry name" value="Homeodomain-like"/>
    <property type="match status" value="1"/>
</dbReference>
<comment type="caution">
    <text evidence="6">The sequence shown here is derived from an EMBL/GenBank/DDBJ whole genome shotgun (WGS) entry which is preliminary data.</text>
</comment>
<keyword evidence="3" id="KW-0804">Transcription</keyword>
<proteinExistence type="predicted"/>
<feature type="domain" description="HTH tetR-type" evidence="5">
    <location>
        <begin position="6"/>
        <end position="66"/>
    </location>
</feature>
<evidence type="ECO:0000256" key="2">
    <source>
        <dbReference type="ARBA" id="ARBA00023125"/>
    </source>
</evidence>
<dbReference type="Proteomes" id="UP000774283">
    <property type="component" value="Unassembled WGS sequence"/>
</dbReference>
<keyword evidence="1" id="KW-0805">Transcription regulation</keyword>
<protein>
    <submittedName>
        <fullName evidence="6">TetR/AcrR family transcriptional regulator</fullName>
    </submittedName>
</protein>
<dbReference type="EMBL" id="JAAXOW010000004">
    <property type="protein sequence ID" value="NKX93954.1"/>
    <property type="molecule type" value="Genomic_DNA"/>
</dbReference>
<evidence type="ECO:0000259" key="5">
    <source>
        <dbReference type="PROSITE" id="PS50977"/>
    </source>
</evidence>
<dbReference type="PRINTS" id="PR00455">
    <property type="entry name" value="HTHTETR"/>
</dbReference>
<reference evidence="6 7" key="1">
    <citation type="submission" date="2020-04" db="EMBL/GenBank/DDBJ databases">
        <title>MicrobeNet Type strains.</title>
        <authorList>
            <person name="Nicholson A.C."/>
        </authorList>
    </citation>
    <scope>NUCLEOTIDE SEQUENCE [LARGE SCALE GENOMIC DNA]</scope>
    <source>
        <strain evidence="6 7">ATCC BAA-789</strain>
    </source>
</reference>
<evidence type="ECO:0000313" key="7">
    <source>
        <dbReference type="Proteomes" id="UP000774283"/>
    </source>
</evidence>
<dbReference type="Gene3D" id="1.10.357.10">
    <property type="entry name" value="Tetracycline Repressor, domain 2"/>
    <property type="match status" value="1"/>
</dbReference>
<sequence>MGRTQTFDTNEVVRAARAVFWEHGYESAALPDLEKATGLSRSSIYHAFGSKRGLFDAAVASYLDEVVRPPLRQLASDDATPDALDRYLLGLRDALQHAGSGAAMNGCLLISAANAPIARDDTVARTIDAYAAELRTAVVSGIARQLPDLPTDQRDTLATACAGLVIAALSLVRVNLTAAVASLDAARDLVRSHERAAQPREPAPLG</sequence>
<dbReference type="PANTHER" id="PTHR47506:SF1">
    <property type="entry name" value="HTH-TYPE TRANSCRIPTIONAL REGULATOR YJDC"/>
    <property type="match status" value="1"/>
</dbReference>
<evidence type="ECO:0000256" key="1">
    <source>
        <dbReference type="ARBA" id="ARBA00023015"/>
    </source>
</evidence>
<dbReference type="RefSeq" id="WP_168448020.1">
    <property type="nucleotide sequence ID" value="NZ_JAAXOW010000004.1"/>
</dbReference>
<evidence type="ECO:0000313" key="6">
    <source>
        <dbReference type="EMBL" id="NKX93954.1"/>
    </source>
</evidence>
<dbReference type="Pfam" id="PF00440">
    <property type="entry name" value="TetR_N"/>
    <property type="match status" value="1"/>
</dbReference>
<name>A0A9X5FD82_9MICO</name>
<organism evidence="6 7">
    <name type="scientific">Sanguibacter hominis ATCC BAA-789</name>
    <dbReference type="NCBI Taxonomy" id="1312740"/>
    <lineage>
        <taxon>Bacteria</taxon>
        <taxon>Bacillati</taxon>
        <taxon>Actinomycetota</taxon>
        <taxon>Actinomycetes</taxon>
        <taxon>Micrococcales</taxon>
        <taxon>Sanguibacteraceae</taxon>
        <taxon>Sanguibacter</taxon>
    </lineage>
</organism>
<dbReference type="AlphaFoldDB" id="A0A9X5FD82"/>
<keyword evidence="7" id="KW-1185">Reference proteome</keyword>
<dbReference type="PROSITE" id="PS50977">
    <property type="entry name" value="HTH_TETR_2"/>
    <property type="match status" value="1"/>
</dbReference>
<accession>A0A9X5FD82</accession>
<dbReference type="PANTHER" id="PTHR47506">
    <property type="entry name" value="TRANSCRIPTIONAL REGULATORY PROTEIN"/>
    <property type="match status" value="1"/>
</dbReference>
<feature type="DNA-binding region" description="H-T-H motif" evidence="4">
    <location>
        <begin position="29"/>
        <end position="48"/>
    </location>
</feature>
<dbReference type="GO" id="GO:0003677">
    <property type="term" value="F:DNA binding"/>
    <property type="evidence" value="ECO:0007669"/>
    <property type="project" value="UniProtKB-UniRule"/>
</dbReference>
<dbReference type="InterPro" id="IPR009057">
    <property type="entry name" value="Homeodomain-like_sf"/>
</dbReference>
<dbReference type="InterPro" id="IPR001647">
    <property type="entry name" value="HTH_TetR"/>
</dbReference>